<evidence type="ECO:0000256" key="1">
    <source>
        <dbReference type="ARBA" id="ARBA00004123"/>
    </source>
</evidence>
<gene>
    <name evidence="9" type="ORF">DASC09_061090</name>
</gene>
<dbReference type="GO" id="GO:0005829">
    <property type="term" value="C:cytosol"/>
    <property type="evidence" value="ECO:0007669"/>
    <property type="project" value="TreeGrafter"/>
</dbReference>
<dbReference type="PROSITE" id="PS50166">
    <property type="entry name" value="IMPORTIN_B_NT"/>
    <property type="match status" value="1"/>
</dbReference>
<keyword evidence="5" id="KW-0963">Cytoplasm</keyword>
<evidence type="ECO:0000313" key="9">
    <source>
        <dbReference type="EMBL" id="GMM38770.1"/>
    </source>
</evidence>
<keyword evidence="4" id="KW-0813">Transport</keyword>
<evidence type="ECO:0000313" key="10">
    <source>
        <dbReference type="Proteomes" id="UP001360560"/>
    </source>
</evidence>
<dbReference type="RefSeq" id="XP_064855765.1">
    <property type="nucleotide sequence ID" value="XM_064999693.1"/>
</dbReference>
<dbReference type="InterPro" id="IPR013713">
    <property type="entry name" value="XPO2_central"/>
</dbReference>
<dbReference type="InterPro" id="IPR016024">
    <property type="entry name" value="ARM-type_fold"/>
</dbReference>
<reference evidence="9 10" key="1">
    <citation type="journal article" date="2023" name="Elife">
        <title>Identification of key yeast species and microbe-microbe interactions impacting larval growth of Drosophila in the wild.</title>
        <authorList>
            <person name="Mure A."/>
            <person name="Sugiura Y."/>
            <person name="Maeda R."/>
            <person name="Honda K."/>
            <person name="Sakurai N."/>
            <person name="Takahashi Y."/>
            <person name="Watada M."/>
            <person name="Katoh T."/>
            <person name="Gotoh A."/>
            <person name="Gotoh Y."/>
            <person name="Taniguchi I."/>
            <person name="Nakamura K."/>
            <person name="Hayashi T."/>
            <person name="Katayama T."/>
            <person name="Uemura T."/>
            <person name="Hattori Y."/>
        </authorList>
    </citation>
    <scope>NUCLEOTIDE SEQUENCE [LARGE SCALE GENOMIC DNA]</scope>
    <source>
        <strain evidence="9 10">SC-9</strain>
    </source>
</reference>
<dbReference type="GO" id="GO:0005049">
    <property type="term" value="F:nuclear export signal receptor activity"/>
    <property type="evidence" value="ECO:0007669"/>
    <property type="project" value="TreeGrafter"/>
</dbReference>
<comment type="similarity">
    <text evidence="3">Belongs to the XPO2/CSE1 family.</text>
</comment>
<comment type="caution">
    <text evidence="9">The sequence shown here is derived from an EMBL/GenBank/DDBJ whole genome shotgun (WGS) entry which is preliminary data.</text>
</comment>
<dbReference type="InterPro" id="IPR005043">
    <property type="entry name" value="XPO2_C"/>
</dbReference>
<dbReference type="Pfam" id="PF03378">
    <property type="entry name" value="CAS_CSE1"/>
    <property type="match status" value="1"/>
</dbReference>
<dbReference type="AlphaFoldDB" id="A0AAV5QUX6"/>
<dbReference type="PANTHER" id="PTHR10997">
    <property type="entry name" value="IMPORTIN-7, 8, 11"/>
    <property type="match status" value="1"/>
</dbReference>
<protein>
    <submittedName>
        <fullName evidence="9">Importin-alpha export receptor</fullName>
    </submittedName>
</protein>
<dbReference type="Gene3D" id="1.25.10.10">
    <property type="entry name" value="Leucine-rich Repeat Variant"/>
    <property type="match status" value="1"/>
</dbReference>
<sequence length="1001" mass="114615">MSDIQSITLLLQESLSATTANQADQQLRSIETNPGFAIALLTIVDSNQIDNSIRLAGVLFFKNFLNRRWIDADGKHKLNPNDVENIKSKIVKLMIGLNNNNLKKQVGECIAIIANSDFPDKWTNLVDELVESLKTNDLNNIHGVLSVAHSIFKRWRPLFSSDELFLEIKFVLNKFCEPFMQLLVETDKSIDANLNNKLILEQLFENLLLLVKLYYDFNCQDIPEFFEDHMNTLMNAIHKYLVFKSDLLTDKDEDEEPDVLSKVKGSICDLIQLYSTRYQDVFDPLIEKFVQSSWNELTSLTLQVKYDILTSKYLTFLTSIIKIPKYFDIFNNAQVLNEIFINIILPNITLRESDEELFEDDPIEYIKRDIENNDSNTRRSSSTEFLRELKDKNESLVTETVLKYINEFLGNFNSDASNWKQKDTAIYLFIAIAAKGNITGAGVTSTNLLVDVVSFFQQNIARDLMNQSIENPILIVDSIRYLYIFRNQLTKQQLVESFPLLLNHLNSDNYIIYTYSSITIEKILSLRDNSSTVYTLLFNKSDIESIFKDLVTTLFKKILVNKDIPEKLSENDYLMKCLMRVLILNNNNLIKPPQSNFEFVGLMINQLIEIVVIISKNPSNPKFTHYCFECIGIIANYNSNNNPEFVGSFMEIIIPKFLAILGEDIIEFVPYIIQMIAFLLELLKHASSSSNNNTLPAFYKSLVKPMLSPTLWEYKGNIPGNTRLIIDMLEFDRSSFNDDLPGLLGVFQKLISSKVNDSFGFDLLEIILIHVDLNLLKPYLSQIATLILTRLQNSKTTKFIKRLILFFSKLALVDSNFTIKNANVNTLGPDFVTNFVDQLQENLFGNIYKTFFITNIQEFHNVNEKKIVVIGLTNLVCHNAKFTINGPYSSYVVESLNQLFKATVHKSEFFANEKAGTAVGVTVSEDLLNDFENQDFTFGSSYSRLVIIGTKKFDPISDFNNKDIEKGFLMVLSDSKNKGFEVNGADQLDSMLQNELSTFKF</sequence>
<dbReference type="GO" id="GO:0006606">
    <property type="term" value="P:protein import into nucleus"/>
    <property type="evidence" value="ECO:0007669"/>
    <property type="project" value="TreeGrafter"/>
</dbReference>
<evidence type="ECO:0000256" key="5">
    <source>
        <dbReference type="ARBA" id="ARBA00022490"/>
    </source>
</evidence>
<dbReference type="Pfam" id="PF08506">
    <property type="entry name" value="Cse1"/>
    <property type="match status" value="1"/>
</dbReference>
<dbReference type="GO" id="GO:0006611">
    <property type="term" value="P:protein export from nucleus"/>
    <property type="evidence" value="ECO:0007669"/>
    <property type="project" value="TreeGrafter"/>
</dbReference>
<evidence type="ECO:0000256" key="7">
    <source>
        <dbReference type="ARBA" id="ARBA00023242"/>
    </source>
</evidence>
<feature type="domain" description="Importin N-terminal" evidence="8">
    <location>
        <begin position="23"/>
        <end position="96"/>
    </location>
</feature>
<dbReference type="GO" id="GO:0031267">
    <property type="term" value="F:small GTPase binding"/>
    <property type="evidence" value="ECO:0007669"/>
    <property type="project" value="InterPro"/>
</dbReference>
<evidence type="ECO:0000256" key="3">
    <source>
        <dbReference type="ARBA" id="ARBA00008669"/>
    </source>
</evidence>
<comment type="subcellular location">
    <subcellularLocation>
        <location evidence="2">Cytoplasm</location>
    </subcellularLocation>
    <subcellularLocation>
        <location evidence="1">Nucleus</location>
    </subcellularLocation>
</comment>
<proteinExistence type="inferred from homology"/>
<dbReference type="InterPro" id="IPR001494">
    <property type="entry name" value="Importin-beta_N"/>
</dbReference>
<dbReference type="EMBL" id="BTFZ01000020">
    <property type="protein sequence ID" value="GMM38770.1"/>
    <property type="molecule type" value="Genomic_DNA"/>
</dbReference>
<keyword evidence="10" id="KW-1185">Reference proteome</keyword>
<dbReference type="SUPFAM" id="SSF48371">
    <property type="entry name" value="ARM repeat"/>
    <property type="match status" value="1"/>
</dbReference>
<dbReference type="GeneID" id="90076758"/>
<dbReference type="SMART" id="SM00913">
    <property type="entry name" value="IBN_N"/>
    <property type="match status" value="1"/>
</dbReference>
<accession>A0AAV5QUX6</accession>
<evidence type="ECO:0000259" key="8">
    <source>
        <dbReference type="PROSITE" id="PS50166"/>
    </source>
</evidence>
<dbReference type="GO" id="GO:0005635">
    <property type="term" value="C:nuclear envelope"/>
    <property type="evidence" value="ECO:0007669"/>
    <property type="project" value="TreeGrafter"/>
</dbReference>
<dbReference type="InterPro" id="IPR011989">
    <property type="entry name" value="ARM-like"/>
</dbReference>
<keyword evidence="6" id="KW-0653">Protein transport</keyword>
<evidence type="ECO:0000256" key="6">
    <source>
        <dbReference type="ARBA" id="ARBA00022927"/>
    </source>
</evidence>
<keyword evidence="9" id="KW-0675">Receptor</keyword>
<dbReference type="Proteomes" id="UP001360560">
    <property type="component" value="Unassembled WGS sequence"/>
</dbReference>
<organism evidence="9 10">
    <name type="scientific">Saccharomycopsis crataegensis</name>
    <dbReference type="NCBI Taxonomy" id="43959"/>
    <lineage>
        <taxon>Eukaryota</taxon>
        <taxon>Fungi</taxon>
        <taxon>Dikarya</taxon>
        <taxon>Ascomycota</taxon>
        <taxon>Saccharomycotina</taxon>
        <taxon>Saccharomycetes</taxon>
        <taxon>Saccharomycopsidaceae</taxon>
        <taxon>Saccharomycopsis</taxon>
    </lineage>
</organism>
<dbReference type="Pfam" id="PF03810">
    <property type="entry name" value="IBN_N"/>
    <property type="match status" value="1"/>
</dbReference>
<evidence type="ECO:0000256" key="2">
    <source>
        <dbReference type="ARBA" id="ARBA00004496"/>
    </source>
</evidence>
<name>A0AAV5QUX6_9ASCO</name>
<evidence type="ECO:0000256" key="4">
    <source>
        <dbReference type="ARBA" id="ARBA00022448"/>
    </source>
</evidence>
<keyword evidence="7" id="KW-0539">Nucleus</keyword>
<dbReference type="PANTHER" id="PTHR10997:SF8">
    <property type="entry name" value="EXPORTIN-2"/>
    <property type="match status" value="1"/>
</dbReference>